<reference evidence="2" key="1">
    <citation type="submission" date="2021-04" db="EMBL/GenBank/DDBJ databases">
        <authorList>
            <consortium name="Wellcome Sanger Institute Data Sharing"/>
        </authorList>
    </citation>
    <scope>NUCLEOTIDE SEQUENCE [LARGE SCALE GENOMIC DNA]</scope>
</reference>
<evidence type="ECO:0000313" key="3">
    <source>
        <dbReference type="Proteomes" id="UP000472265"/>
    </source>
</evidence>
<dbReference type="Ensembl" id="ENSSAUT00010046269.1">
    <property type="protein sequence ID" value="ENSSAUP00010043977.1"/>
    <property type="gene ID" value="ENSSAUG00010018427.1"/>
</dbReference>
<dbReference type="PANTHER" id="PTHR31198">
    <property type="entry name" value="COILED-COIL DOMAIN-CONTAINING PROTEIN 84"/>
    <property type="match status" value="1"/>
</dbReference>
<reference evidence="2" key="2">
    <citation type="submission" date="2025-08" db="UniProtKB">
        <authorList>
            <consortium name="Ensembl"/>
        </authorList>
    </citation>
    <scope>IDENTIFICATION</scope>
</reference>
<dbReference type="Pfam" id="PF14968">
    <property type="entry name" value="CCDC84"/>
    <property type="match status" value="1"/>
</dbReference>
<dbReference type="Proteomes" id="UP000472265">
    <property type="component" value="Chromosome 5"/>
</dbReference>
<dbReference type="FunCoup" id="A0A671WYG7">
    <property type="interactions" value="132"/>
</dbReference>
<dbReference type="InParanoid" id="A0A671WYG7"/>
<accession>A0A671WYG7</accession>
<proteinExistence type="predicted"/>
<name>A0A671WYG7_SPAAU</name>
<feature type="compositionally biased region" description="Basic and acidic residues" evidence="1">
    <location>
        <begin position="340"/>
        <end position="351"/>
    </location>
</feature>
<keyword evidence="3" id="KW-1185">Reference proteome</keyword>
<gene>
    <name evidence="2" type="primary">cenatac</name>
</gene>
<dbReference type="OMA" id="MIQDEYT"/>
<dbReference type="AlphaFoldDB" id="A0A671WYG7"/>
<evidence type="ECO:0000256" key="1">
    <source>
        <dbReference type="SAM" id="MobiDB-lite"/>
    </source>
</evidence>
<sequence>MGAYYCAICRQTTFTGKGHIFGKNHQSRLRVVLLKFLEKVKEARRTLKKPQVEKFDCTQHKQTFWCYCCGLEVERNVTDGNMTVLYGGLIEHMATPEHRKNTHKFWWDNKADPKFRDKVIITEEESERFKAEVANALESFVEKEDEFIKQQAEVIRAHERHRQEVLQSLLERDTEPELFSGPNGTDVFAEDAVSSQFPPQGSDRPTGSGFVDSMVEVPRAAAGQGLTFIGYQDSSNGGNVHTGAVPPWLQDDPLEGTSGAAAQLEIGPSLQDFLKHKEQEKLRKLPPNRVGANFDHSSHTDANWLPSFGRVWNSGRRWQSRHQFRQEEGQKTRQKRKREHGAEGSKKTKTT</sequence>
<organism evidence="2 3">
    <name type="scientific">Sparus aurata</name>
    <name type="common">Gilthead sea bream</name>
    <dbReference type="NCBI Taxonomy" id="8175"/>
    <lineage>
        <taxon>Eukaryota</taxon>
        <taxon>Metazoa</taxon>
        <taxon>Chordata</taxon>
        <taxon>Craniata</taxon>
        <taxon>Vertebrata</taxon>
        <taxon>Euteleostomi</taxon>
        <taxon>Actinopterygii</taxon>
        <taxon>Neopterygii</taxon>
        <taxon>Teleostei</taxon>
        <taxon>Neoteleostei</taxon>
        <taxon>Acanthomorphata</taxon>
        <taxon>Eupercaria</taxon>
        <taxon>Spariformes</taxon>
        <taxon>Sparidae</taxon>
        <taxon>Sparus</taxon>
    </lineage>
</organism>
<reference evidence="2" key="3">
    <citation type="submission" date="2025-09" db="UniProtKB">
        <authorList>
            <consortium name="Ensembl"/>
        </authorList>
    </citation>
    <scope>IDENTIFICATION</scope>
</reference>
<dbReference type="OrthoDB" id="1892805at2759"/>
<protein>
    <submittedName>
        <fullName evidence="2">Centrosomal AT-AC splicing factor</fullName>
    </submittedName>
</protein>
<feature type="region of interest" description="Disordered" evidence="1">
    <location>
        <begin position="319"/>
        <end position="351"/>
    </location>
</feature>
<dbReference type="GeneTree" id="ENSGT00390000007799"/>
<dbReference type="InterPro" id="IPR028015">
    <property type="entry name" value="CCDC84-like"/>
</dbReference>
<dbReference type="PANTHER" id="PTHR31198:SF1">
    <property type="entry name" value="CENTROSOMAL AT-AC SPLICING FACTOR"/>
    <property type="match status" value="1"/>
</dbReference>
<evidence type="ECO:0000313" key="2">
    <source>
        <dbReference type="Ensembl" id="ENSSAUP00010043977.1"/>
    </source>
</evidence>